<dbReference type="EMBL" id="DTKJ01000040">
    <property type="protein sequence ID" value="HGZ11675.1"/>
    <property type="molecule type" value="Genomic_DNA"/>
</dbReference>
<dbReference type="PANTHER" id="PTHR35866:SF1">
    <property type="entry name" value="YKGJ FAMILY CYSTEINE CLUSTER PROTEIN"/>
    <property type="match status" value="1"/>
</dbReference>
<evidence type="ECO:0000313" key="1">
    <source>
        <dbReference type="EMBL" id="HGZ11675.1"/>
    </source>
</evidence>
<dbReference type="PANTHER" id="PTHR35866">
    <property type="entry name" value="PUTATIVE-RELATED"/>
    <property type="match status" value="1"/>
</dbReference>
<organism evidence="1">
    <name type="scientific">Desulfobacca acetoxidans</name>
    <dbReference type="NCBI Taxonomy" id="60893"/>
    <lineage>
        <taxon>Bacteria</taxon>
        <taxon>Pseudomonadati</taxon>
        <taxon>Thermodesulfobacteriota</taxon>
        <taxon>Desulfobaccia</taxon>
        <taxon>Desulfobaccales</taxon>
        <taxon>Desulfobaccaceae</taxon>
        <taxon>Desulfobacca</taxon>
    </lineage>
</organism>
<comment type="caution">
    <text evidence="1">The sequence shown here is derived from an EMBL/GenBank/DDBJ whole genome shotgun (WGS) entry which is preliminary data.</text>
</comment>
<accession>A0A7C5ALR3</accession>
<gene>
    <name evidence="1" type="ORF">ENW48_05610</name>
</gene>
<dbReference type="AlphaFoldDB" id="A0A7C5ALR3"/>
<proteinExistence type="predicted"/>
<sequence>MSEEVLDSKGKTEPKPGPGSVFHCQKCGECCRGEGGILVTPPELEAMAAHLGLTPEDFTVRYLVETPLGLQLASREGSCIMQKGTLCQVHPVKPRICREWPFLPALLAHADEFEAAKEACPGIFREADHKEFFRAWKEGGE</sequence>
<dbReference type="Pfam" id="PF03692">
    <property type="entry name" value="CxxCxxCC"/>
    <property type="match status" value="1"/>
</dbReference>
<reference evidence="1" key="1">
    <citation type="journal article" date="2020" name="mSystems">
        <title>Genome- and Community-Level Interaction Insights into Carbon Utilization and Element Cycling Functions of Hydrothermarchaeota in Hydrothermal Sediment.</title>
        <authorList>
            <person name="Zhou Z."/>
            <person name="Liu Y."/>
            <person name="Xu W."/>
            <person name="Pan J."/>
            <person name="Luo Z.H."/>
            <person name="Li M."/>
        </authorList>
    </citation>
    <scope>NUCLEOTIDE SEQUENCE [LARGE SCALE GENOMIC DNA]</scope>
    <source>
        <strain evidence="1">SpSt-853</strain>
    </source>
</reference>
<name>A0A7C5ALR3_9BACT</name>
<dbReference type="InterPro" id="IPR005358">
    <property type="entry name" value="Puta_zinc/iron-chelating_dom"/>
</dbReference>
<protein>
    <submittedName>
        <fullName evidence="1">YkgJ family cysteine cluster protein</fullName>
    </submittedName>
</protein>